<gene>
    <name evidence="2" type="ORF">HHI36_014161</name>
</gene>
<protein>
    <submittedName>
        <fullName evidence="2">Uncharacterized protein</fullName>
    </submittedName>
</protein>
<feature type="region of interest" description="Disordered" evidence="1">
    <location>
        <begin position="23"/>
        <end position="118"/>
    </location>
</feature>
<name>A0ABD2N2Q7_9CUCU</name>
<feature type="compositionally biased region" description="Acidic residues" evidence="1">
    <location>
        <begin position="23"/>
        <end position="36"/>
    </location>
</feature>
<dbReference type="EMBL" id="JABFTP020000062">
    <property type="protein sequence ID" value="KAL3272697.1"/>
    <property type="molecule type" value="Genomic_DNA"/>
</dbReference>
<evidence type="ECO:0000313" key="2">
    <source>
        <dbReference type="EMBL" id="KAL3272697.1"/>
    </source>
</evidence>
<comment type="caution">
    <text evidence="2">The sequence shown here is derived from an EMBL/GenBank/DDBJ whole genome shotgun (WGS) entry which is preliminary data.</text>
</comment>
<dbReference type="Proteomes" id="UP001516400">
    <property type="component" value="Unassembled WGS sequence"/>
</dbReference>
<sequence>MSSAKYKNLTPNLIAKVLNDSEFDYSGDESDEDSEFEPPKTKQTVRDHRKSGSSSSNEDEDDLVVSVPSPASLDNSVCSSTSSYLPRARGRSRRTSSGQSRRRSSGRSDTHNYYLLVK</sequence>
<accession>A0ABD2N2Q7</accession>
<feature type="compositionally biased region" description="Polar residues" evidence="1">
    <location>
        <begin position="72"/>
        <end position="84"/>
    </location>
</feature>
<evidence type="ECO:0000313" key="3">
    <source>
        <dbReference type="Proteomes" id="UP001516400"/>
    </source>
</evidence>
<proteinExistence type="predicted"/>
<organism evidence="2 3">
    <name type="scientific">Cryptolaemus montrouzieri</name>
    <dbReference type="NCBI Taxonomy" id="559131"/>
    <lineage>
        <taxon>Eukaryota</taxon>
        <taxon>Metazoa</taxon>
        <taxon>Ecdysozoa</taxon>
        <taxon>Arthropoda</taxon>
        <taxon>Hexapoda</taxon>
        <taxon>Insecta</taxon>
        <taxon>Pterygota</taxon>
        <taxon>Neoptera</taxon>
        <taxon>Endopterygota</taxon>
        <taxon>Coleoptera</taxon>
        <taxon>Polyphaga</taxon>
        <taxon>Cucujiformia</taxon>
        <taxon>Coccinelloidea</taxon>
        <taxon>Coccinellidae</taxon>
        <taxon>Scymninae</taxon>
        <taxon>Scymnini</taxon>
        <taxon>Cryptolaemus</taxon>
    </lineage>
</organism>
<feature type="compositionally biased region" description="Basic and acidic residues" evidence="1">
    <location>
        <begin position="37"/>
        <end position="46"/>
    </location>
</feature>
<keyword evidence="3" id="KW-1185">Reference proteome</keyword>
<reference evidence="2 3" key="1">
    <citation type="journal article" date="2021" name="BMC Biol.">
        <title>Horizontally acquired antibacterial genes associated with adaptive radiation of ladybird beetles.</title>
        <authorList>
            <person name="Li H.S."/>
            <person name="Tang X.F."/>
            <person name="Huang Y.H."/>
            <person name="Xu Z.Y."/>
            <person name="Chen M.L."/>
            <person name="Du X.Y."/>
            <person name="Qiu B.Y."/>
            <person name="Chen P.T."/>
            <person name="Zhang W."/>
            <person name="Slipinski A."/>
            <person name="Escalona H.E."/>
            <person name="Waterhouse R.M."/>
            <person name="Zwick A."/>
            <person name="Pang H."/>
        </authorList>
    </citation>
    <scope>NUCLEOTIDE SEQUENCE [LARGE SCALE GENOMIC DNA]</scope>
    <source>
        <strain evidence="2">SYSU2018</strain>
    </source>
</reference>
<evidence type="ECO:0000256" key="1">
    <source>
        <dbReference type="SAM" id="MobiDB-lite"/>
    </source>
</evidence>
<dbReference type="AlphaFoldDB" id="A0ABD2N2Q7"/>
<feature type="compositionally biased region" description="Basic residues" evidence="1">
    <location>
        <begin position="88"/>
        <end position="105"/>
    </location>
</feature>